<accession>A0A1H8XNH4</accession>
<sequence length="76" mass="8217">MTVRIYLARPLPGVVGETRRVVHLFPYPTDDVMPSRLVALCGTDFGPGELEMIDGPSGMPCVSCLRNSPTPDEVEG</sequence>
<dbReference type="AlphaFoldDB" id="A0A1H8XNH4"/>
<dbReference type="STRING" id="394193.SAMN04489732_108117"/>
<dbReference type="Proteomes" id="UP000198582">
    <property type="component" value="Unassembled WGS sequence"/>
</dbReference>
<protein>
    <submittedName>
        <fullName evidence="1">Uncharacterized protein</fullName>
    </submittedName>
</protein>
<name>A0A1H8XNH4_9PSEU</name>
<dbReference type="OrthoDB" id="3625434at2"/>
<gene>
    <name evidence="1" type="ORF">SAMN04489732_108117</name>
</gene>
<evidence type="ECO:0000313" key="2">
    <source>
        <dbReference type="Proteomes" id="UP000198582"/>
    </source>
</evidence>
<dbReference type="EMBL" id="FOEF01000008">
    <property type="protein sequence ID" value="SEP41272.1"/>
    <property type="molecule type" value="Genomic_DNA"/>
</dbReference>
<reference evidence="2" key="1">
    <citation type="submission" date="2016-10" db="EMBL/GenBank/DDBJ databases">
        <authorList>
            <person name="Varghese N."/>
            <person name="Submissions S."/>
        </authorList>
    </citation>
    <scope>NUCLEOTIDE SEQUENCE [LARGE SCALE GENOMIC DNA]</scope>
    <source>
        <strain evidence="2">DSM 44993</strain>
    </source>
</reference>
<evidence type="ECO:0000313" key="1">
    <source>
        <dbReference type="EMBL" id="SEP41272.1"/>
    </source>
</evidence>
<organism evidence="1 2">
    <name type="scientific">Amycolatopsis saalfeldensis</name>
    <dbReference type="NCBI Taxonomy" id="394193"/>
    <lineage>
        <taxon>Bacteria</taxon>
        <taxon>Bacillati</taxon>
        <taxon>Actinomycetota</taxon>
        <taxon>Actinomycetes</taxon>
        <taxon>Pseudonocardiales</taxon>
        <taxon>Pseudonocardiaceae</taxon>
        <taxon>Amycolatopsis</taxon>
    </lineage>
</organism>
<proteinExistence type="predicted"/>
<keyword evidence="2" id="KW-1185">Reference proteome</keyword>